<comment type="subcellular location">
    <subcellularLocation>
        <location evidence="1">Cell membrane</location>
        <topology evidence="1">Peripheral membrane protein</topology>
    </subcellularLocation>
</comment>
<dbReference type="RefSeq" id="WP_326122789.1">
    <property type="nucleotide sequence ID" value="NZ_JARSFG010000010.1"/>
</dbReference>
<dbReference type="InterPro" id="IPR003439">
    <property type="entry name" value="ABC_transporter-like_ATP-bd"/>
</dbReference>
<keyword evidence="9" id="KW-1185">Reference proteome</keyword>
<keyword evidence="6" id="KW-0472">Membrane</keyword>
<evidence type="ECO:0000256" key="6">
    <source>
        <dbReference type="ARBA" id="ARBA00023136"/>
    </source>
</evidence>
<dbReference type="SUPFAM" id="SSF52540">
    <property type="entry name" value="P-loop containing nucleoside triphosphate hydrolases"/>
    <property type="match status" value="1"/>
</dbReference>
<evidence type="ECO:0000256" key="2">
    <source>
        <dbReference type="ARBA" id="ARBA00022448"/>
    </source>
</evidence>
<dbReference type="InterPro" id="IPR050166">
    <property type="entry name" value="ABC_transporter_ATP-bind"/>
</dbReference>
<feature type="domain" description="ABC transporter" evidence="7">
    <location>
        <begin position="6"/>
        <end position="237"/>
    </location>
</feature>
<evidence type="ECO:0000256" key="5">
    <source>
        <dbReference type="ARBA" id="ARBA00022840"/>
    </source>
</evidence>
<dbReference type="EMBL" id="JARSFG010000010">
    <property type="protein sequence ID" value="MEC1178246.1"/>
    <property type="molecule type" value="Genomic_DNA"/>
</dbReference>
<proteinExistence type="predicted"/>
<dbReference type="GO" id="GO:0016887">
    <property type="term" value="F:ATP hydrolysis activity"/>
    <property type="evidence" value="ECO:0007669"/>
    <property type="project" value="InterPro"/>
</dbReference>
<protein>
    <submittedName>
        <fullName evidence="8">ABC transporter ATP-binding protein</fullName>
    </submittedName>
</protein>
<evidence type="ECO:0000256" key="4">
    <source>
        <dbReference type="ARBA" id="ARBA00022741"/>
    </source>
</evidence>
<evidence type="ECO:0000256" key="1">
    <source>
        <dbReference type="ARBA" id="ARBA00004202"/>
    </source>
</evidence>
<dbReference type="GO" id="GO:0005886">
    <property type="term" value="C:plasma membrane"/>
    <property type="evidence" value="ECO:0007669"/>
    <property type="project" value="UniProtKB-SubCell"/>
</dbReference>
<dbReference type="InterPro" id="IPR003593">
    <property type="entry name" value="AAA+_ATPase"/>
</dbReference>
<dbReference type="AlphaFoldDB" id="A0AAW9NTH1"/>
<accession>A0AAW9NTH1</accession>
<dbReference type="PROSITE" id="PS50893">
    <property type="entry name" value="ABC_TRANSPORTER_2"/>
    <property type="match status" value="1"/>
</dbReference>
<gene>
    <name evidence="8" type="ORF">P9B03_07095</name>
</gene>
<dbReference type="SMART" id="SM00382">
    <property type="entry name" value="AAA"/>
    <property type="match status" value="1"/>
</dbReference>
<dbReference type="InterPro" id="IPR017871">
    <property type="entry name" value="ABC_transporter-like_CS"/>
</dbReference>
<keyword evidence="3" id="KW-1003">Cell membrane</keyword>
<keyword evidence="5 8" id="KW-0067">ATP-binding</keyword>
<dbReference type="InterPro" id="IPR027417">
    <property type="entry name" value="P-loop_NTPase"/>
</dbReference>
<comment type="caution">
    <text evidence="8">The sequence shown here is derived from an EMBL/GenBank/DDBJ whole genome shotgun (WGS) entry which is preliminary data.</text>
</comment>
<dbReference type="PANTHER" id="PTHR42788:SF7">
    <property type="entry name" value="NITRATE ABC TRANSPORTER ATP-BINDING PROTEIN"/>
    <property type="match status" value="1"/>
</dbReference>
<dbReference type="PANTHER" id="PTHR42788">
    <property type="entry name" value="TAURINE IMPORT ATP-BINDING PROTEIN-RELATED"/>
    <property type="match status" value="1"/>
</dbReference>
<evidence type="ECO:0000313" key="8">
    <source>
        <dbReference type="EMBL" id="MEC1178246.1"/>
    </source>
</evidence>
<keyword evidence="4" id="KW-0547">Nucleotide-binding</keyword>
<reference evidence="8 9" key="1">
    <citation type="submission" date="2023-03" db="EMBL/GenBank/DDBJ databases">
        <title>Bacillus Genome Sequencing.</title>
        <authorList>
            <person name="Dunlap C."/>
        </authorList>
    </citation>
    <scope>NUCLEOTIDE SEQUENCE [LARGE SCALE GENOMIC DNA]</scope>
    <source>
        <strain evidence="8 9">B-59205</strain>
    </source>
</reference>
<dbReference type="GO" id="GO:0005524">
    <property type="term" value="F:ATP binding"/>
    <property type="evidence" value="ECO:0007669"/>
    <property type="project" value="UniProtKB-KW"/>
</dbReference>
<dbReference type="Proteomes" id="UP001344888">
    <property type="component" value="Unassembled WGS sequence"/>
</dbReference>
<sequence>MVAPIVSIQQVSKQFSTKQKQEIVLDKVSFDVNKGEIIAILGKSGCGKSTLLNLIGGFEQASKGSILLDGKEIRKPSKRCVMLMQNYALLPWRSVEKNVALALEGEKLTKEEIDEKAAHYLTMVGLLDKRKALPSELSGGMQQRVAIARALAIQPELILMDEPFAALDTFTRYYLQDELIQIQQREQTTIVLVTHDIDEAIYLADRIFIMSANPGRVHKEIAIKGSKPRNRADTDFQHYRELIFNEFQFTTNKQPIEYNI</sequence>
<organism evidence="8 9">
    <name type="scientific">Metasolibacillus meyeri</name>
    <dbReference type="NCBI Taxonomy" id="1071052"/>
    <lineage>
        <taxon>Bacteria</taxon>
        <taxon>Bacillati</taxon>
        <taxon>Bacillota</taxon>
        <taxon>Bacilli</taxon>
        <taxon>Bacillales</taxon>
        <taxon>Caryophanaceae</taxon>
        <taxon>Metasolibacillus</taxon>
    </lineage>
</organism>
<evidence type="ECO:0000259" key="7">
    <source>
        <dbReference type="PROSITE" id="PS50893"/>
    </source>
</evidence>
<dbReference type="Gene3D" id="3.40.50.300">
    <property type="entry name" value="P-loop containing nucleotide triphosphate hydrolases"/>
    <property type="match status" value="1"/>
</dbReference>
<dbReference type="CDD" id="cd03293">
    <property type="entry name" value="ABC_NrtD_SsuB_transporters"/>
    <property type="match status" value="1"/>
</dbReference>
<evidence type="ECO:0000313" key="9">
    <source>
        <dbReference type="Proteomes" id="UP001344888"/>
    </source>
</evidence>
<dbReference type="Pfam" id="PF00005">
    <property type="entry name" value="ABC_tran"/>
    <property type="match status" value="1"/>
</dbReference>
<name>A0AAW9NTH1_9BACL</name>
<keyword evidence="2" id="KW-0813">Transport</keyword>
<dbReference type="PROSITE" id="PS00211">
    <property type="entry name" value="ABC_TRANSPORTER_1"/>
    <property type="match status" value="1"/>
</dbReference>
<evidence type="ECO:0000256" key="3">
    <source>
        <dbReference type="ARBA" id="ARBA00022475"/>
    </source>
</evidence>